<comment type="caution">
    <text evidence="13">The sequence shown here is derived from an EMBL/GenBank/DDBJ whole genome shotgun (WGS) entry which is preliminary data.</text>
</comment>
<dbReference type="EMBL" id="JARBDR010000919">
    <property type="protein sequence ID" value="KAJ8301005.1"/>
    <property type="molecule type" value="Genomic_DNA"/>
</dbReference>
<dbReference type="PROSITE" id="PS50262">
    <property type="entry name" value="G_PROTEIN_RECEP_F1_2"/>
    <property type="match status" value="1"/>
</dbReference>
<evidence type="ECO:0000256" key="11">
    <source>
        <dbReference type="SAM" id="Phobius"/>
    </source>
</evidence>
<evidence type="ECO:0000256" key="1">
    <source>
        <dbReference type="ARBA" id="ARBA00004651"/>
    </source>
</evidence>
<proteinExistence type="predicted"/>
<dbReference type="InterPro" id="IPR017452">
    <property type="entry name" value="GPCR_Rhodpsn_7TM"/>
</dbReference>
<dbReference type="PANTHER" id="PTHR45695:SF23">
    <property type="entry name" value="GALANIN-LIKE G-PROTEIN COUPLED RECEPTOR NPR-9"/>
    <property type="match status" value="1"/>
</dbReference>
<gene>
    <name evidence="13" type="ORF">KUTeg_022524</name>
</gene>
<keyword evidence="8" id="KW-0675">Receptor</keyword>
<evidence type="ECO:0000313" key="13">
    <source>
        <dbReference type="EMBL" id="KAJ8301005.1"/>
    </source>
</evidence>
<evidence type="ECO:0000313" key="14">
    <source>
        <dbReference type="Proteomes" id="UP001217089"/>
    </source>
</evidence>
<sequence length="119" mass="13741">MNYYYEGYDDYNYDENYTTYFTDGGEGGVTWYDPPSFIKNRLIPGIFVVIFIVGLFGNSLVLYVFMKNKPLRTVTHMFLVNLAVVDLVYIIMCIPFSTAFSWLGSWPFGNTLSTTNFNI</sequence>
<keyword evidence="3 11" id="KW-0812">Transmembrane</keyword>
<feature type="domain" description="G-protein coupled receptors family 1 profile" evidence="12">
    <location>
        <begin position="57"/>
        <end position="119"/>
    </location>
</feature>
<keyword evidence="7" id="KW-1015">Disulfide bond</keyword>
<evidence type="ECO:0000256" key="4">
    <source>
        <dbReference type="ARBA" id="ARBA00022989"/>
    </source>
</evidence>
<evidence type="ECO:0000256" key="9">
    <source>
        <dbReference type="ARBA" id="ARBA00023180"/>
    </source>
</evidence>
<protein>
    <recommendedName>
        <fullName evidence="12">G-protein coupled receptors family 1 profile domain-containing protein</fullName>
    </recommendedName>
</protein>
<keyword evidence="2" id="KW-1003">Cell membrane</keyword>
<accession>A0ABQ9EC20</accession>
<keyword evidence="14" id="KW-1185">Reference proteome</keyword>
<keyword evidence="6 11" id="KW-0472">Membrane</keyword>
<dbReference type="Gene3D" id="1.20.1070.10">
    <property type="entry name" value="Rhodopsin 7-helix transmembrane proteins"/>
    <property type="match status" value="1"/>
</dbReference>
<keyword evidence="9" id="KW-0325">Glycoprotein</keyword>
<name>A0ABQ9EC20_TEGGR</name>
<evidence type="ECO:0000256" key="2">
    <source>
        <dbReference type="ARBA" id="ARBA00022475"/>
    </source>
</evidence>
<keyword evidence="10" id="KW-0807">Transducer</keyword>
<evidence type="ECO:0000256" key="3">
    <source>
        <dbReference type="ARBA" id="ARBA00022692"/>
    </source>
</evidence>
<evidence type="ECO:0000256" key="10">
    <source>
        <dbReference type="ARBA" id="ARBA00023224"/>
    </source>
</evidence>
<evidence type="ECO:0000259" key="12">
    <source>
        <dbReference type="PROSITE" id="PS50262"/>
    </source>
</evidence>
<reference evidence="13 14" key="1">
    <citation type="submission" date="2022-12" db="EMBL/GenBank/DDBJ databases">
        <title>Chromosome-level genome of Tegillarca granosa.</title>
        <authorList>
            <person name="Kim J."/>
        </authorList>
    </citation>
    <scope>NUCLEOTIDE SEQUENCE [LARGE SCALE GENOMIC DNA]</scope>
    <source>
        <strain evidence="13">Teg-2019</strain>
        <tissue evidence="13">Adductor muscle</tissue>
    </source>
</reference>
<keyword evidence="4 11" id="KW-1133">Transmembrane helix</keyword>
<dbReference type="Proteomes" id="UP001217089">
    <property type="component" value="Unassembled WGS sequence"/>
</dbReference>
<dbReference type="PRINTS" id="PR00237">
    <property type="entry name" value="GPCRRHODOPSN"/>
</dbReference>
<dbReference type="PANTHER" id="PTHR45695">
    <property type="entry name" value="LEUCOKININ RECEPTOR-RELATED"/>
    <property type="match status" value="1"/>
</dbReference>
<dbReference type="SUPFAM" id="SSF81321">
    <property type="entry name" value="Family A G protein-coupled receptor-like"/>
    <property type="match status" value="1"/>
</dbReference>
<dbReference type="InterPro" id="IPR000276">
    <property type="entry name" value="GPCR_Rhodpsn"/>
</dbReference>
<evidence type="ECO:0000256" key="5">
    <source>
        <dbReference type="ARBA" id="ARBA00023040"/>
    </source>
</evidence>
<organism evidence="13 14">
    <name type="scientific">Tegillarca granosa</name>
    <name type="common">Malaysian cockle</name>
    <name type="synonym">Anadara granosa</name>
    <dbReference type="NCBI Taxonomy" id="220873"/>
    <lineage>
        <taxon>Eukaryota</taxon>
        <taxon>Metazoa</taxon>
        <taxon>Spiralia</taxon>
        <taxon>Lophotrochozoa</taxon>
        <taxon>Mollusca</taxon>
        <taxon>Bivalvia</taxon>
        <taxon>Autobranchia</taxon>
        <taxon>Pteriomorphia</taxon>
        <taxon>Arcoida</taxon>
        <taxon>Arcoidea</taxon>
        <taxon>Arcidae</taxon>
        <taxon>Tegillarca</taxon>
    </lineage>
</organism>
<evidence type="ECO:0000256" key="7">
    <source>
        <dbReference type="ARBA" id="ARBA00023157"/>
    </source>
</evidence>
<dbReference type="Pfam" id="PF00001">
    <property type="entry name" value="7tm_1"/>
    <property type="match status" value="1"/>
</dbReference>
<feature type="transmembrane region" description="Helical" evidence="11">
    <location>
        <begin position="42"/>
        <end position="66"/>
    </location>
</feature>
<feature type="transmembrane region" description="Helical" evidence="11">
    <location>
        <begin position="78"/>
        <end position="103"/>
    </location>
</feature>
<keyword evidence="5" id="KW-0297">G-protein coupled receptor</keyword>
<evidence type="ECO:0000256" key="8">
    <source>
        <dbReference type="ARBA" id="ARBA00023170"/>
    </source>
</evidence>
<evidence type="ECO:0000256" key="6">
    <source>
        <dbReference type="ARBA" id="ARBA00023136"/>
    </source>
</evidence>
<comment type="subcellular location">
    <subcellularLocation>
        <location evidence="1">Cell membrane</location>
        <topology evidence="1">Multi-pass membrane protein</topology>
    </subcellularLocation>
</comment>